<gene>
    <name evidence="3" type="ORF">L1785_01425</name>
</gene>
<sequence>MTAQTPGAGAQDGPEGSSASHGTHGGPNGSSKTLPPRTPVDRKQLEADVVRTRTELAATIDELTTRLSPRYQASHLVRSTKQAAEDAGSMVAGIFTRQKNPAPDERRVRNVKILVGATLGLVALGAAAVAAAALRRARG</sequence>
<dbReference type="RefSeq" id="WP_236087320.1">
    <property type="nucleotide sequence ID" value="NZ_JAKGSG010000005.1"/>
</dbReference>
<keyword evidence="2" id="KW-1133">Transmembrane helix</keyword>
<evidence type="ECO:0000313" key="4">
    <source>
        <dbReference type="Proteomes" id="UP001165405"/>
    </source>
</evidence>
<keyword evidence="4" id="KW-1185">Reference proteome</keyword>
<proteinExistence type="predicted"/>
<keyword evidence="2" id="KW-0472">Membrane</keyword>
<evidence type="ECO:0000256" key="2">
    <source>
        <dbReference type="SAM" id="Phobius"/>
    </source>
</evidence>
<comment type="caution">
    <text evidence="3">The sequence shown here is derived from an EMBL/GenBank/DDBJ whole genome shotgun (WGS) entry which is preliminary data.</text>
</comment>
<keyword evidence="2" id="KW-0812">Transmembrane</keyword>
<dbReference type="EMBL" id="JAKGSG010000005">
    <property type="protein sequence ID" value="MCF4119634.1"/>
    <property type="molecule type" value="Genomic_DNA"/>
</dbReference>
<dbReference type="Proteomes" id="UP001165405">
    <property type="component" value="Unassembled WGS sequence"/>
</dbReference>
<feature type="transmembrane region" description="Helical" evidence="2">
    <location>
        <begin position="113"/>
        <end position="134"/>
    </location>
</feature>
<dbReference type="Pfam" id="PF12277">
    <property type="entry name" value="DUF3618"/>
    <property type="match status" value="1"/>
</dbReference>
<evidence type="ECO:0000313" key="3">
    <source>
        <dbReference type="EMBL" id="MCF4119634.1"/>
    </source>
</evidence>
<reference evidence="3" key="1">
    <citation type="submission" date="2022-01" db="EMBL/GenBank/DDBJ databases">
        <title>Antribacter sp. nov., isolated from Guizhou of China.</title>
        <authorList>
            <person name="Chengliang C."/>
            <person name="Ya Z."/>
        </authorList>
    </citation>
    <scope>NUCLEOTIDE SEQUENCE</scope>
    <source>
        <strain evidence="3">KLBMP 9083</strain>
    </source>
</reference>
<feature type="region of interest" description="Disordered" evidence="1">
    <location>
        <begin position="1"/>
        <end position="45"/>
    </location>
</feature>
<dbReference type="InterPro" id="IPR022062">
    <property type="entry name" value="DUF3618"/>
</dbReference>
<protein>
    <submittedName>
        <fullName evidence="3">DUF3618 domain-containing protein</fullName>
    </submittedName>
</protein>
<accession>A0AA41QCI4</accession>
<name>A0AA41QCI4_9MICO</name>
<evidence type="ECO:0000256" key="1">
    <source>
        <dbReference type="SAM" id="MobiDB-lite"/>
    </source>
</evidence>
<dbReference type="AlphaFoldDB" id="A0AA41QCI4"/>
<organism evidence="3 4">
    <name type="scientific">Antribacter soli</name>
    <dbReference type="NCBI Taxonomy" id="2910976"/>
    <lineage>
        <taxon>Bacteria</taxon>
        <taxon>Bacillati</taxon>
        <taxon>Actinomycetota</taxon>
        <taxon>Actinomycetes</taxon>
        <taxon>Micrococcales</taxon>
        <taxon>Promicromonosporaceae</taxon>
        <taxon>Antribacter</taxon>
    </lineage>
</organism>